<accession>A0A2M7BYC8</accession>
<reference evidence="4" key="1">
    <citation type="submission" date="2017-09" db="EMBL/GenBank/DDBJ databases">
        <title>Depth-based differentiation of microbial function through sediment-hosted aquifers and enrichment of novel symbionts in the deep terrestrial subsurface.</title>
        <authorList>
            <person name="Probst A.J."/>
            <person name="Ladd B."/>
            <person name="Jarett J.K."/>
            <person name="Geller-Mcgrath D.E."/>
            <person name="Sieber C.M.K."/>
            <person name="Emerson J.B."/>
            <person name="Anantharaman K."/>
            <person name="Thomas B.C."/>
            <person name="Malmstrom R."/>
            <person name="Stieglmeier M."/>
            <person name="Klingl A."/>
            <person name="Woyke T."/>
            <person name="Ryan C.M."/>
            <person name="Banfield J.F."/>
        </authorList>
    </citation>
    <scope>NUCLEOTIDE SEQUENCE [LARGE SCALE GENOMIC DNA]</scope>
</reference>
<feature type="coiled-coil region" evidence="1">
    <location>
        <begin position="268"/>
        <end position="316"/>
    </location>
</feature>
<dbReference type="Proteomes" id="UP000230324">
    <property type="component" value="Unassembled WGS sequence"/>
</dbReference>
<evidence type="ECO:0000313" key="4">
    <source>
        <dbReference type="Proteomes" id="UP000230324"/>
    </source>
</evidence>
<dbReference type="AlphaFoldDB" id="A0A2M7BYC8"/>
<dbReference type="InterPro" id="IPR043725">
    <property type="entry name" value="DUF5667"/>
</dbReference>
<keyword evidence="1" id="KW-0175">Coiled coil</keyword>
<dbReference type="EMBL" id="PEUV01000027">
    <property type="protein sequence ID" value="PIV12689.1"/>
    <property type="molecule type" value="Genomic_DNA"/>
</dbReference>
<comment type="caution">
    <text evidence="3">The sequence shown here is derived from an EMBL/GenBank/DDBJ whole genome shotgun (WGS) entry which is preliminary data.</text>
</comment>
<feature type="coiled-coil region" evidence="1">
    <location>
        <begin position="101"/>
        <end position="138"/>
    </location>
</feature>
<dbReference type="Pfam" id="PF18915">
    <property type="entry name" value="DUF5667"/>
    <property type="match status" value="1"/>
</dbReference>
<feature type="coiled-coil region" evidence="1">
    <location>
        <begin position="185"/>
        <end position="212"/>
    </location>
</feature>
<evidence type="ECO:0000313" key="3">
    <source>
        <dbReference type="EMBL" id="PIV12689.1"/>
    </source>
</evidence>
<gene>
    <name evidence="3" type="ORF">COS47_01305</name>
</gene>
<proteinExistence type="predicted"/>
<evidence type="ECO:0000256" key="1">
    <source>
        <dbReference type="SAM" id="Coils"/>
    </source>
</evidence>
<evidence type="ECO:0000259" key="2">
    <source>
        <dbReference type="Pfam" id="PF18915"/>
    </source>
</evidence>
<organism evidence="3 4">
    <name type="scientific">Candidatus Nealsonbacteria bacterium CG03_land_8_20_14_0_80_36_12</name>
    <dbReference type="NCBI Taxonomy" id="1974701"/>
    <lineage>
        <taxon>Bacteria</taxon>
        <taxon>Candidatus Nealsoniibacteriota</taxon>
    </lineage>
</organism>
<name>A0A2M7BYC8_9BACT</name>
<sequence>MSKPIKLFIILITAGVFLGAWLFSLAQEDSPTTVEEDIILDEEVESEDLDIQEPRLLPESPFYFLKTWQREIRSFFTFNSIAKARLRERFASEKLMELKQLAQKTENLDVLKRAAENYKKETEVLKKVAERLEGLKEEAGVGKFMDKYMSHQLLHQNILEKLEEQVPSQVFEKIQEVRERHLENFKDVMLKLEEKENLSERLENIIEVQKGSKFKEIKSLEFLKNLEEKVPEDAKEAIIKVQENILKKFQEKLEKIPSEDQEQFGQYLERISGDKEKQLEILENLRAESQEKPEMKINLEQARERILKRVEEKVQERGREISCPQWTPPAPGFCKEGRILIQRDTETGCPLPPKCIIPGETETP</sequence>
<feature type="domain" description="DUF5667" evidence="2">
    <location>
        <begin position="56"/>
        <end position="169"/>
    </location>
</feature>
<protein>
    <recommendedName>
        <fullName evidence="2">DUF5667 domain-containing protein</fullName>
    </recommendedName>
</protein>